<evidence type="ECO:0000256" key="1">
    <source>
        <dbReference type="ARBA" id="ARBA00001946"/>
    </source>
</evidence>
<dbReference type="SUPFAM" id="SSF48239">
    <property type="entry name" value="Terpenoid cyclases/Protein prenyltransferases"/>
    <property type="match status" value="1"/>
</dbReference>
<dbReference type="Gene3D" id="1.50.10.130">
    <property type="entry name" value="Terpene synthase, N-terminal domain"/>
    <property type="match status" value="1"/>
</dbReference>
<keyword evidence="3" id="KW-0460">Magnesium</keyword>
<protein>
    <submittedName>
        <fullName evidence="8">Uncharacterized protein</fullName>
    </submittedName>
</protein>
<dbReference type="CDD" id="cd00684">
    <property type="entry name" value="Terpene_cyclase_plant_C1"/>
    <property type="match status" value="1"/>
</dbReference>
<dbReference type="InterPro" id="IPR008949">
    <property type="entry name" value="Isoprenoid_synthase_dom_sf"/>
</dbReference>
<evidence type="ECO:0000259" key="7">
    <source>
        <dbReference type="Pfam" id="PF03936"/>
    </source>
</evidence>
<proteinExistence type="inferred from homology"/>
<evidence type="ECO:0000313" key="9">
    <source>
        <dbReference type="Proteomes" id="UP001472677"/>
    </source>
</evidence>
<keyword evidence="9" id="KW-1185">Reference proteome</keyword>
<dbReference type="Pfam" id="PF03936">
    <property type="entry name" value="Terpene_synth_C"/>
    <property type="match status" value="1"/>
</dbReference>
<comment type="cofactor">
    <cofactor evidence="1">
        <name>Mg(2+)</name>
        <dbReference type="ChEBI" id="CHEBI:18420"/>
    </cofactor>
</comment>
<dbReference type="PANTHER" id="PTHR31225">
    <property type="entry name" value="OS04G0344100 PROTEIN-RELATED"/>
    <property type="match status" value="1"/>
</dbReference>
<evidence type="ECO:0000313" key="8">
    <source>
        <dbReference type="EMBL" id="KAK8479395.1"/>
    </source>
</evidence>
<evidence type="ECO:0000256" key="2">
    <source>
        <dbReference type="ARBA" id="ARBA00022723"/>
    </source>
</evidence>
<dbReference type="Pfam" id="PF01397">
    <property type="entry name" value="Terpene_synth"/>
    <property type="match status" value="1"/>
</dbReference>
<sequence>MALQATATASASYLLMRRMIPVKARGNACFASNNSSAGASQQGPRAVTGRYQDQAVRPLQNFSPDRWGDRFLTLPFTNSLFLWATLVCKLDDSSFLAVCLLHMKEFESCSSQVELMKKMVKNMLMSSRDDPIENILLINSLLRLGVSYHFEIEIEEQLSHLFATFSIDSKDYDLHTVAVVFQVFRSHGYKMSCDVFKKFKNGDGMFKEEVASNTEGIISLYEACQWGMHQEHILDEALTFTTLHLESLLSGRSCPDHLREYIGNALKFPYHKGMPRLESKQYISYYENEESRNHLLLKFAKYDFNRVQMLHQKELRLLSSWWRNKNLASRFPHIRQRMVESFSVAVAVLFEPRFALARNIMSKWYIGLILIDDTYDAYGLYQELQLLKRAVERWHASAVDELPGEYLRNLYEAFLDISDEVEEAVRKEGRSSSVFYAKEVMKKQVQGYHVEARWLHENMMPTFGEYLENGIWSIGAITTVALHMMGMREADEDAYRWLLNCDATILRAMCLLSRLYNDMQSNEDEEGRGGQISGITCYMKEHGVSKEEAVEGFRERIKVLWKDVNEGFMETPMHVPKQILMAAFNVARVSEVCYKYDNGFTKPETTYKDYITKVLIDPIPLEE</sequence>
<evidence type="ECO:0000256" key="5">
    <source>
        <dbReference type="ARBA" id="ARBA00038405"/>
    </source>
</evidence>
<organism evidence="8 9">
    <name type="scientific">Hibiscus sabdariffa</name>
    <name type="common">roselle</name>
    <dbReference type="NCBI Taxonomy" id="183260"/>
    <lineage>
        <taxon>Eukaryota</taxon>
        <taxon>Viridiplantae</taxon>
        <taxon>Streptophyta</taxon>
        <taxon>Embryophyta</taxon>
        <taxon>Tracheophyta</taxon>
        <taxon>Spermatophyta</taxon>
        <taxon>Magnoliopsida</taxon>
        <taxon>eudicotyledons</taxon>
        <taxon>Gunneridae</taxon>
        <taxon>Pentapetalae</taxon>
        <taxon>rosids</taxon>
        <taxon>malvids</taxon>
        <taxon>Malvales</taxon>
        <taxon>Malvaceae</taxon>
        <taxon>Malvoideae</taxon>
        <taxon>Hibiscus</taxon>
    </lineage>
</organism>
<comment type="caution">
    <text evidence="8">The sequence shown here is derived from an EMBL/GenBank/DDBJ whole genome shotgun (WGS) entry which is preliminary data.</text>
</comment>
<evidence type="ECO:0000256" key="3">
    <source>
        <dbReference type="ARBA" id="ARBA00022842"/>
    </source>
</evidence>
<dbReference type="InterPro" id="IPR036965">
    <property type="entry name" value="Terpene_synth_N_sf"/>
</dbReference>
<dbReference type="PANTHER" id="PTHR31225:SF93">
    <property type="entry name" value="ALPHA-HUMULENE_(-)-(E)-BETA-CARYOPHYLLENE SYNTHASE"/>
    <property type="match status" value="1"/>
</dbReference>
<keyword evidence="4" id="KW-0456">Lyase</keyword>
<name>A0ABR1ZFZ3_9ROSI</name>
<dbReference type="InterPro" id="IPR008930">
    <property type="entry name" value="Terpenoid_cyclase/PrenylTrfase"/>
</dbReference>
<dbReference type="Proteomes" id="UP001472677">
    <property type="component" value="Unassembled WGS sequence"/>
</dbReference>
<dbReference type="EMBL" id="JBBPBM010002289">
    <property type="protein sequence ID" value="KAK8479395.1"/>
    <property type="molecule type" value="Genomic_DNA"/>
</dbReference>
<dbReference type="Gene3D" id="1.10.600.10">
    <property type="entry name" value="Farnesyl Diphosphate Synthase"/>
    <property type="match status" value="1"/>
</dbReference>
<dbReference type="InterPro" id="IPR005630">
    <property type="entry name" value="Terpene_synthase_metal-bd"/>
</dbReference>
<reference evidence="8 9" key="1">
    <citation type="journal article" date="2024" name="G3 (Bethesda)">
        <title>Genome assembly of Hibiscus sabdariffa L. provides insights into metabolisms of medicinal natural products.</title>
        <authorList>
            <person name="Kim T."/>
        </authorList>
    </citation>
    <scope>NUCLEOTIDE SEQUENCE [LARGE SCALE GENOMIC DNA]</scope>
    <source>
        <strain evidence="8">TK-2024</strain>
        <tissue evidence="8">Old leaves</tissue>
    </source>
</reference>
<dbReference type="InterPro" id="IPR001906">
    <property type="entry name" value="Terpene_synth_N"/>
</dbReference>
<dbReference type="SUPFAM" id="SSF48576">
    <property type="entry name" value="Terpenoid synthases"/>
    <property type="match status" value="1"/>
</dbReference>
<evidence type="ECO:0000256" key="4">
    <source>
        <dbReference type="ARBA" id="ARBA00023239"/>
    </source>
</evidence>
<evidence type="ECO:0000259" key="6">
    <source>
        <dbReference type="Pfam" id="PF01397"/>
    </source>
</evidence>
<feature type="domain" description="Terpene synthase metal-binding" evidence="7">
    <location>
        <begin position="325"/>
        <end position="563"/>
    </location>
</feature>
<dbReference type="SFLD" id="SFLDS00005">
    <property type="entry name" value="Isoprenoid_Synthase_Type_I"/>
    <property type="match status" value="1"/>
</dbReference>
<dbReference type="InterPro" id="IPR050148">
    <property type="entry name" value="Terpene_synthase-like"/>
</dbReference>
<dbReference type="InterPro" id="IPR034741">
    <property type="entry name" value="Terpene_cyclase-like_1_C"/>
</dbReference>
<comment type="similarity">
    <text evidence="5">Belongs to the terpene synthase family. Tpsa subfamily.</text>
</comment>
<keyword evidence="2" id="KW-0479">Metal-binding</keyword>
<gene>
    <name evidence="8" type="ORF">V6N12_031445</name>
</gene>
<dbReference type="InterPro" id="IPR044814">
    <property type="entry name" value="Terpene_cyclase_plant_C1"/>
</dbReference>
<dbReference type="SFLD" id="SFLDG01019">
    <property type="entry name" value="Terpene_Cyclase_Like_1_C_Termi"/>
    <property type="match status" value="1"/>
</dbReference>
<accession>A0ABR1ZFZ3</accession>
<feature type="domain" description="Terpene synthase N-terminal" evidence="6">
    <location>
        <begin position="103"/>
        <end position="266"/>
    </location>
</feature>